<keyword evidence="2" id="KW-0749">Sporulation</keyword>
<dbReference type="InterPro" id="IPR013325">
    <property type="entry name" value="RNA_pol_sigma_r2"/>
</dbReference>
<dbReference type="Gene3D" id="1.20.120.1810">
    <property type="match status" value="1"/>
</dbReference>
<evidence type="ECO:0000256" key="2">
    <source>
        <dbReference type="ARBA" id="ARBA00022969"/>
    </source>
</evidence>
<dbReference type="Pfam" id="PF04542">
    <property type="entry name" value="Sigma70_r2"/>
    <property type="match status" value="1"/>
</dbReference>
<comment type="function">
    <text evidence="7">Sigma factors are initiation factors that promote the attachment of RNA polymerase to specific initiation sites and are then released.</text>
</comment>
<evidence type="ECO:0000256" key="3">
    <source>
        <dbReference type="ARBA" id="ARBA00023015"/>
    </source>
</evidence>
<dbReference type="STRING" id="646529.Desaci_0461"/>
<keyword evidence="5 7" id="KW-0238">DNA-binding</keyword>
<dbReference type="GO" id="GO:0006352">
    <property type="term" value="P:DNA-templated transcription initiation"/>
    <property type="evidence" value="ECO:0007669"/>
    <property type="project" value="InterPro"/>
</dbReference>
<dbReference type="eggNOG" id="COG1191">
    <property type="taxonomic scope" value="Bacteria"/>
</dbReference>
<evidence type="ECO:0000256" key="6">
    <source>
        <dbReference type="ARBA" id="ARBA00023163"/>
    </source>
</evidence>
<name>I4D154_DESAJ</name>
<dbReference type="InterPro" id="IPR013324">
    <property type="entry name" value="RNA_pol_sigma_r3/r4-like"/>
</dbReference>
<sequence length="250" mass="28449">MFLQALLMSFALSVLKGASLLVSYINNNSFPHPLNKEEELRYLQILETNRTNPSLNDSAFHKSIETARNKLIEHNLRLVAHVVKKYEGPEERTEDLFSIGIVGLVKAINTFNLTKGAKLSTYAARCINNEILMHFRILKKRRGEMSIYTPIGQDNNDGELSILESLSAENTPIPEQIAEEEDQRLLLENVKKLPTLDRQVLHLRFGLLEGNEHSQQEIADILGISRSYVSRIEKRAIQTLTLEMKDSLPQ</sequence>
<evidence type="ECO:0000256" key="1">
    <source>
        <dbReference type="ARBA" id="ARBA00007788"/>
    </source>
</evidence>
<keyword evidence="6 7" id="KW-0804">Transcription</keyword>
<evidence type="ECO:0000256" key="5">
    <source>
        <dbReference type="ARBA" id="ARBA00023125"/>
    </source>
</evidence>
<dbReference type="PRINTS" id="PR00046">
    <property type="entry name" value="SIGMA70FCT"/>
</dbReference>
<keyword evidence="3 7" id="KW-0805">Transcription regulation</keyword>
<comment type="similarity">
    <text evidence="1 7">Belongs to the sigma-70 factor family.</text>
</comment>
<dbReference type="PROSITE" id="PS00715">
    <property type="entry name" value="SIGMA70_1"/>
    <property type="match status" value="1"/>
</dbReference>
<reference evidence="9 10" key="1">
    <citation type="journal article" date="2012" name="J. Bacteriol.">
        <title>Complete genome sequences of Desulfosporosinus orientis DSM765T, Desulfosporosinus youngiae DSM17734T, Desulfosporosinus meridiei DSM13257T, and Desulfosporosinus acidiphilus DSM22704T.</title>
        <authorList>
            <person name="Pester M."/>
            <person name="Brambilla E."/>
            <person name="Alazard D."/>
            <person name="Rattei T."/>
            <person name="Weinmaier T."/>
            <person name="Han J."/>
            <person name="Lucas S."/>
            <person name="Lapidus A."/>
            <person name="Cheng J.F."/>
            <person name="Goodwin L."/>
            <person name="Pitluck S."/>
            <person name="Peters L."/>
            <person name="Ovchinnikova G."/>
            <person name="Teshima H."/>
            <person name="Detter J.C."/>
            <person name="Han C.S."/>
            <person name="Tapia R."/>
            <person name="Land M.L."/>
            <person name="Hauser L."/>
            <person name="Kyrpides N.C."/>
            <person name="Ivanova N.N."/>
            <person name="Pagani I."/>
            <person name="Huntmann M."/>
            <person name="Wei C.L."/>
            <person name="Davenport K.W."/>
            <person name="Daligault H."/>
            <person name="Chain P.S."/>
            <person name="Chen A."/>
            <person name="Mavromatis K."/>
            <person name="Markowitz V."/>
            <person name="Szeto E."/>
            <person name="Mikhailova N."/>
            <person name="Pati A."/>
            <person name="Wagner M."/>
            <person name="Woyke T."/>
            <person name="Ollivier B."/>
            <person name="Klenk H.P."/>
            <person name="Spring S."/>
            <person name="Loy A."/>
        </authorList>
    </citation>
    <scope>NUCLEOTIDE SEQUENCE [LARGE SCALE GENOMIC DNA]</scope>
    <source>
        <strain evidence="10">DSM 22704 / JCM 16185 / SJ4</strain>
    </source>
</reference>
<dbReference type="AlphaFoldDB" id="I4D154"/>
<dbReference type="Pfam" id="PF04545">
    <property type="entry name" value="Sigma70_r4"/>
    <property type="match status" value="1"/>
</dbReference>
<dbReference type="NCBIfam" id="NF004471">
    <property type="entry name" value="PRK05803.1"/>
    <property type="match status" value="1"/>
</dbReference>
<dbReference type="RefSeq" id="WP_014825541.1">
    <property type="nucleotide sequence ID" value="NC_018068.1"/>
</dbReference>
<dbReference type="SUPFAM" id="SSF88659">
    <property type="entry name" value="Sigma3 and sigma4 domains of RNA polymerase sigma factors"/>
    <property type="match status" value="1"/>
</dbReference>
<dbReference type="GO" id="GO:0030435">
    <property type="term" value="P:sporulation resulting in formation of a cellular spore"/>
    <property type="evidence" value="ECO:0007669"/>
    <property type="project" value="UniProtKB-KW"/>
</dbReference>
<dbReference type="PROSITE" id="PS00716">
    <property type="entry name" value="SIGMA70_2"/>
    <property type="match status" value="1"/>
</dbReference>
<gene>
    <name evidence="9" type="ordered locus">Desaci_0461</name>
</gene>
<dbReference type="PANTHER" id="PTHR30376">
    <property type="entry name" value="SIGMA FACTOR RPOH HEAT SHOCK RELATED"/>
    <property type="match status" value="1"/>
</dbReference>
<dbReference type="EMBL" id="CP003639">
    <property type="protein sequence ID" value="AFM39528.1"/>
    <property type="molecule type" value="Genomic_DNA"/>
</dbReference>
<dbReference type="Proteomes" id="UP000002892">
    <property type="component" value="Chromosome"/>
</dbReference>
<dbReference type="InterPro" id="IPR007630">
    <property type="entry name" value="RNA_pol_sigma70_r4"/>
</dbReference>
<keyword evidence="4 7" id="KW-0731">Sigma factor</keyword>
<dbReference type="OrthoDB" id="9809557at2"/>
<dbReference type="Gene3D" id="1.20.140.160">
    <property type="match status" value="1"/>
</dbReference>
<evidence type="ECO:0000256" key="4">
    <source>
        <dbReference type="ARBA" id="ARBA00023082"/>
    </source>
</evidence>
<dbReference type="InterPro" id="IPR001387">
    <property type="entry name" value="Cro/C1-type_HTH"/>
</dbReference>
<dbReference type="PROSITE" id="PS50943">
    <property type="entry name" value="HTH_CROC1"/>
    <property type="match status" value="1"/>
</dbReference>
<evidence type="ECO:0000256" key="7">
    <source>
        <dbReference type="RuleBase" id="RU362124"/>
    </source>
</evidence>
<proteinExistence type="inferred from homology"/>
<dbReference type="InterPro" id="IPR050813">
    <property type="entry name" value="Sigma-70_Factor"/>
</dbReference>
<keyword evidence="10" id="KW-1185">Reference proteome</keyword>
<dbReference type="GO" id="GO:0016987">
    <property type="term" value="F:sigma factor activity"/>
    <property type="evidence" value="ECO:0007669"/>
    <property type="project" value="UniProtKB-KW"/>
</dbReference>
<dbReference type="KEGG" id="dai:Desaci_0461"/>
<dbReference type="InterPro" id="IPR014284">
    <property type="entry name" value="RNA_pol_sigma-70_dom"/>
</dbReference>
<dbReference type="InterPro" id="IPR000943">
    <property type="entry name" value="RNA_pol_sigma70"/>
</dbReference>
<dbReference type="PIRSF" id="PIRSF000770">
    <property type="entry name" value="RNA_pol_sigma-SigE/K"/>
    <property type="match status" value="1"/>
</dbReference>
<dbReference type="HOGENOM" id="CLU_014793_8_7_9"/>
<dbReference type="CDD" id="cd06171">
    <property type="entry name" value="Sigma70_r4"/>
    <property type="match status" value="1"/>
</dbReference>
<dbReference type="InterPro" id="IPR007627">
    <property type="entry name" value="RNA_pol_sigma70_r2"/>
</dbReference>
<evidence type="ECO:0000259" key="8">
    <source>
        <dbReference type="PROSITE" id="PS50943"/>
    </source>
</evidence>
<evidence type="ECO:0000313" key="10">
    <source>
        <dbReference type="Proteomes" id="UP000002892"/>
    </source>
</evidence>
<dbReference type="SUPFAM" id="SSF88946">
    <property type="entry name" value="Sigma2 domain of RNA polymerase sigma factors"/>
    <property type="match status" value="1"/>
</dbReference>
<protein>
    <recommendedName>
        <fullName evidence="7">RNA polymerase sigma factor</fullName>
    </recommendedName>
</protein>
<evidence type="ECO:0000313" key="9">
    <source>
        <dbReference type="EMBL" id="AFM39528.1"/>
    </source>
</evidence>
<accession>I4D154</accession>
<organism evidence="9 10">
    <name type="scientific">Desulfosporosinus acidiphilus (strain DSM 22704 / JCM 16185 / SJ4)</name>
    <dbReference type="NCBI Taxonomy" id="646529"/>
    <lineage>
        <taxon>Bacteria</taxon>
        <taxon>Bacillati</taxon>
        <taxon>Bacillota</taxon>
        <taxon>Clostridia</taxon>
        <taxon>Eubacteriales</taxon>
        <taxon>Desulfitobacteriaceae</taxon>
        <taxon>Desulfosporosinus</taxon>
    </lineage>
</organism>
<dbReference type="GO" id="GO:0003677">
    <property type="term" value="F:DNA binding"/>
    <property type="evidence" value="ECO:0007669"/>
    <property type="project" value="UniProtKB-KW"/>
</dbReference>
<dbReference type="PANTHER" id="PTHR30376:SF3">
    <property type="entry name" value="RNA POLYMERASE SIGMA FACTOR RPOH"/>
    <property type="match status" value="1"/>
</dbReference>
<dbReference type="NCBIfam" id="TIGR02937">
    <property type="entry name" value="sigma70-ECF"/>
    <property type="match status" value="1"/>
</dbReference>
<feature type="domain" description="HTH cro/C1-type" evidence="8">
    <location>
        <begin position="214"/>
        <end position="234"/>
    </location>
</feature>